<reference evidence="8" key="1">
    <citation type="submission" date="2020-06" db="EMBL/GenBank/DDBJ databases">
        <title>Paenibacillus sp. nov., isolated from soil.</title>
        <authorList>
            <person name="Seo Y.L."/>
        </authorList>
    </citation>
    <scope>NUCLEOTIDE SEQUENCE [LARGE SCALE GENOMIC DNA]</scope>
    <source>
        <strain evidence="8">JW14</strain>
    </source>
</reference>
<keyword evidence="5" id="KW-0175">Coiled coil</keyword>
<dbReference type="InterPro" id="IPR017501">
    <property type="entry name" value="Phage_infect_YhgE_C"/>
</dbReference>
<dbReference type="EMBL" id="JABWCS010000186">
    <property type="protein sequence ID" value="NUU59444.1"/>
    <property type="molecule type" value="Genomic_DNA"/>
</dbReference>
<dbReference type="InterPro" id="IPR017500">
    <property type="entry name" value="Phage_infect_YhgE_N"/>
</dbReference>
<evidence type="ECO:0000256" key="3">
    <source>
        <dbReference type="ARBA" id="ARBA00022989"/>
    </source>
</evidence>
<feature type="domain" description="ABC-2 type transporter transmembrane" evidence="7">
    <location>
        <begin position="644"/>
        <end position="867"/>
    </location>
</feature>
<evidence type="ECO:0000256" key="1">
    <source>
        <dbReference type="ARBA" id="ARBA00004141"/>
    </source>
</evidence>
<organism evidence="8 9">
    <name type="scientific">Paenibacillus agri</name>
    <dbReference type="NCBI Taxonomy" id="2744309"/>
    <lineage>
        <taxon>Bacteria</taxon>
        <taxon>Bacillati</taxon>
        <taxon>Bacillota</taxon>
        <taxon>Bacilli</taxon>
        <taxon>Bacillales</taxon>
        <taxon>Paenibacillaceae</taxon>
        <taxon>Paenibacillus</taxon>
    </lineage>
</organism>
<dbReference type="NCBIfam" id="TIGR03061">
    <property type="entry name" value="pip_yhgE_Nterm"/>
    <property type="match status" value="1"/>
</dbReference>
<dbReference type="Pfam" id="PF12698">
    <property type="entry name" value="ABC2_membrane_3"/>
    <property type="match status" value="1"/>
</dbReference>
<gene>
    <name evidence="8" type="ORF">HPT30_03625</name>
</gene>
<evidence type="ECO:0000259" key="7">
    <source>
        <dbReference type="Pfam" id="PF12698"/>
    </source>
</evidence>
<name>A0A850EJ64_9BACL</name>
<keyword evidence="2 6" id="KW-0812">Transmembrane</keyword>
<accession>A0A850EJ64</accession>
<feature type="coiled-coil region" evidence="5">
    <location>
        <begin position="224"/>
        <end position="278"/>
    </location>
</feature>
<dbReference type="InterPro" id="IPR051328">
    <property type="entry name" value="T7SS_ABC-Transporter"/>
</dbReference>
<keyword evidence="3 6" id="KW-1133">Transmembrane helix</keyword>
<proteinExistence type="predicted"/>
<evidence type="ECO:0000256" key="6">
    <source>
        <dbReference type="SAM" id="Phobius"/>
    </source>
</evidence>
<evidence type="ECO:0000256" key="4">
    <source>
        <dbReference type="ARBA" id="ARBA00023136"/>
    </source>
</evidence>
<dbReference type="Gene3D" id="3.40.1710.10">
    <property type="entry name" value="abc type-2 transporter like domain"/>
    <property type="match status" value="1"/>
</dbReference>
<feature type="transmembrane region" description="Helical" evidence="6">
    <location>
        <begin position="852"/>
        <end position="869"/>
    </location>
</feature>
<feature type="transmembrane region" description="Helical" evidence="6">
    <location>
        <begin position="21"/>
        <end position="44"/>
    </location>
</feature>
<keyword evidence="9" id="KW-1185">Reference proteome</keyword>
<feature type="transmembrane region" description="Helical" evidence="6">
    <location>
        <begin position="734"/>
        <end position="755"/>
    </location>
</feature>
<dbReference type="GO" id="GO:0016020">
    <property type="term" value="C:membrane"/>
    <property type="evidence" value="ECO:0007669"/>
    <property type="project" value="UniProtKB-SubCell"/>
</dbReference>
<keyword evidence="4 6" id="KW-0472">Membrane</keyword>
<evidence type="ECO:0000256" key="2">
    <source>
        <dbReference type="ARBA" id="ARBA00022692"/>
    </source>
</evidence>
<dbReference type="PANTHER" id="PTHR43077">
    <property type="entry name" value="TRANSPORT PERMEASE YVFS-RELATED"/>
    <property type="match status" value="1"/>
</dbReference>
<evidence type="ECO:0000313" key="8">
    <source>
        <dbReference type="EMBL" id="NUU59444.1"/>
    </source>
</evidence>
<evidence type="ECO:0000256" key="5">
    <source>
        <dbReference type="SAM" id="Coils"/>
    </source>
</evidence>
<dbReference type="PANTHER" id="PTHR43077:SF10">
    <property type="entry name" value="TRANSPORT PERMEASE PROTEIN"/>
    <property type="match status" value="1"/>
</dbReference>
<dbReference type="NCBIfam" id="TIGR03062">
    <property type="entry name" value="pip_yhgE_Cterm"/>
    <property type="match status" value="1"/>
</dbReference>
<feature type="transmembrane region" description="Helical" evidence="6">
    <location>
        <begin position="795"/>
        <end position="820"/>
    </location>
</feature>
<dbReference type="AlphaFoldDB" id="A0A850EJ64"/>
<sequence length="891" mass="96036">MAGIIRIYRNDWRNVFKVPTAVLLIAALVVLPSIYDWVNVAAVWDPYSNTSGIKIAVASLDEGASVDNKSFNIGEEVLESLHHNKSLGWTFVDAEQARYGVQRGDYYASVVISKDFSSKMAGILEGRLNKPEVEYTVNEKINAIAPKITAKGASSITAQISEHFTATLSETVLTALGRIDRQFQSELPVIRRVEKGLFLLEDNLPEIEAAGKTVLKIHQDWPQIHQSAERLATLEQKLPEVEKAGTAIETVDDHWPQINEAAGHLTELESKLPELERAAKLVSGLDEHFDDVAGVLDKASVDMENGRKIVDAAIKALPQADKIAAAGSAFGQQLQQFIEKNNAALAAIPPVIKQNLYLLEQTENAVSQLAEGLKAGTIETAAALSALNANLTRLAAGKNVLDRTISLLNSLDKLSSGNVLAAEIQALDGIRDQFADQSALAGSLASALEAGGEPDAGKIQQLSTGAGQGSTALGRLISRFESHTLPAIQSALQPLTAAAQDAATRLQQVPEQLPALAAILQDAAAAIQYGQEGLTALQKDLPAIRAAVHTSAAGIADKMQRFSTFVRDVLPRIQQGLPGAGQRIHEAADFARHDLPAVEQKVRKAADLIRTGLPKADKGVERAAELVRDDLPLLEAAIRKAAATIRQIKQEVNLEQIADLLGGDIKSKSDFLANPVILKENKLYPIPNYGSAMTPFYVVLSIWVGGTLLISLLRTSVETGGIIYKSYQLYFGRLLTFLTVGILQALVAALGNIYILNCYVADKLWFVLFAMLISIVFVTIVFTFVSVFGNIGKGIAIVFMVLQFSSSGGTFPISTTGPFFQALNPFMPFTYAISLLREAVGGILPEVAIRDALYLVGFGLIALVLALTLKKPLERFIHKAAEQAEKSKLIS</sequence>
<feature type="transmembrane region" description="Helical" evidence="6">
    <location>
        <begin position="767"/>
        <end position="788"/>
    </location>
</feature>
<comment type="caution">
    <text evidence="8">The sequence shown here is derived from an EMBL/GenBank/DDBJ whole genome shotgun (WGS) entry which is preliminary data.</text>
</comment>
<comment type="subcellular location">
    <subcellularLocation>
        <location evidence="1">Membrane</location>
        <topology evidence="1">Multi-pass membrane protein</topology>
    </subcellularLocation>
</comment>
<dbReference type="GO" id="GO:0140359">
    <property type="term" value="F:ABC-type transporter activity"/>
    <property type="evidence" value="ECO:0007669"/>
    <property type="project" value="InterPro"/>
</dbReference>
<dbReference type="Proteomes" id="UP000564806">
    <property type="component" value="Unassembled WGS sequence"/>
</dbReference>
<feature type="transmembrane region" description="Helical" evidence="6">
    <location>
        <begin position="695"/>
        <end position="713"/>
    </location>
</feature>
<protein>
    <submittedName>
        <fullName evidence="8">YhgE/Pip domain-containing protein</fullName>
    </submittedName>
</protein>
<dbReference type="RefSeq" id="WP_175370125.1">
    <property type="nucleotide sequence ID" value="NZ_JABWCS010000186.1"/>
</dbReference>
<dbReference type="InterPro" id="IPR013525">
    <property type="entry name" value="ABC2_TM"/>
</dbReference>
<evidence type="ECO:0000313" key="9">
    <source>
        <dbReference type="Proteomes" id="UP000564806"/>
    </source>
</evidence>